<dbReference type="AlphaFoldDB" id="A0A444XY91"/>
<dbReference type="Proteomes" id="UP000289738">
    <property type="component" value="Chromosome B08"/>
</dbReference>
<evidence type="ECO:0000313" key="2">
    <source>
        <dbReference type="Proteomes" id="UP000289738"/>
    </source>
</evidence>
<evidence type="ECO:0000313" key="1">
    <source>
        <dbReference type="EMBL" id="RYQ94650.1"/>
    </source>
</evidence>
<name>A0A444XY91_ARAHY</name>
<protein>
    <submittedName>
        <fullName evidence="1">Uncharacterized protein</fullName>
    </submittedName>
</protein>
<keyword evidence="2" id="KW-1185">Reference proteome</keyword>
<organism evidence="1 2">
    <name type="scientific">Arachis hypogaea</name>
    <name type="common">Peanut</name>
    <dbReference type="NCBI Taxonomy" id="3818"/>
    <lineage>
        <taxon>Eukaryota</taxon>
        <taxon>Viridiplantae</taxon>
        <taxon>Streptophyta</taxon>
        <taxon>Embryophyta</taxon>
        <taxon>Tracheophyta</taxon>
        <taxon>Spermatophyta</taxon>
        <taxon>Magnoliopsida</taxon>
        <taxon>eudicotyledons</taxon>
        <taxon>Gunneridae</taxon>
        <taxon>Pentapetalae</taxon>
        <taxon>rosids</taxon>
        <taxon>fabids</taxon>
        <taxon>Fabales</taxon>
        <taxon>Fabaceae</taxon>
        <taxon>Papilionoideae</taxon>
        <taxon>50 kb inversion clade</taxon>
        <taxon>dalbergioids sensu lato</taxon>
        <taxon>Dalbergieae</taxon>
        <taxon>Pterocarpus clade</taxon>
        <taxon>Arachis</taxon>
    </lineage>
</organism>
<accession>A0A444XY91</accession>
<comment type="caution">
    <text evidence="1">The sequence shown here is derived from an EMBL/GenBank/DDBJ whole genome shotgun (WGS) entry which is preliminary data.</text>
</comment>
<dbReference type="EMBL" id="SDMP01000018">
    <property type="protein sequence ID" value="RYQ94650.1"/>
    <property type="molecule type" value="Genomic_DNA"/>
</dbReference>
<gene>
    <name evidence="1" type="ORF">Ahy_B08g089585</name>
</gene>
<reference evidence="1 2" key="1">
    <citation type="submission" date="2019-01" db="EMBL/GenBank/DDBJ databases">
        <title>Sequencing of cultivated peanut Arachis hypogaea provides insights into genome evolution and oil improvement.</title>
        <authorList>
            <person name="Chen X."/>
        </authorList>
    </citation>
    <scope>NUCLEOTIDE SEQUENCE [LARGE SCALE GENOMIC DNA]</scope>
    <source>
        <strain evidence="2">cv. Fuhuasheng</strain>
        <tissue evidence="1">Leaves</tissue>
    </source>
</reference>
<proteinExistence type="predicted"/>
<sequence length="191" mass="21668">MAAVSGAKSKKSEERRREVRIGPWCCCMQKKRSVKTDRSRKTDDAADGSSVSVKIKKYLYNLMKNDVSLIRARVSVRCSLSAVTSNIEYNMRENCTICHQMQSGMHGEKLDQSKEHVKIKDLRERGYMEHGSFVDTLGLLADVNITGEDAVLEPPAATRFSTVAIVIMRQRMISRLIRVLDMTFPVIKLNR</sequence>